<gene>
    <name evidence="7" type="ORF">DME_LOCUS7642</name>
</gene>
<comment type="subcellular location">
    <subcellularLocation>
        <location evidence="1">Membrane</location>
    </subcellularLocation>
</comment>
<feature type="transmembrane region" description="Helical" evidence="5">
    <location>
        <begin position="114"/>
        <end position="139"/>
    </location>
</feature>
<sequence>NNIFFGRNFYNFSLTWLLQSNYNPIHIVPLSWALPLYGYLMPVIVAITFATNSFIVLVLSQKLPRSPTNFVLLAMAVSELLTGFSCLPWLLYYYTLRGFSTDQEMGLPPFWCCMFPFMAFILPSVFHTAAIWLTVYLAVQRYIYICLPKYVGNHCSLKRTKQVIFTICVAAVLFYAPDTFAMYNKSFATVDKNDNSLIRYCVRMKSSFINFIGNDAYHFFIYGLHTALIHILPCILLVTFTWKLIRAIRFADERYATLISNLTSLNEEISQENDPINSPMGEFLKPEKDQQKKKKGSCSNSALIESKRVQGLKQTTRMLIVVILLFLVTEIPAAMIFATHVGTVALRINAILKYYDVINKLLIIRNILIVISYPFRFAIYCGMSQQFREAAQKMFVGKVRVNLLLCQKSGWLLETRL</sequence>
<accession>A0A0N4U988</accession>
<name>A0A0N4U988_DRAME</name>
<feature type="transmembrane region" description="Helical" evidence="5">
    <location>
        <begin position="160"/>
        <end position="177"/>
    </location>
</feature>
<dbReference type="WBParaSite" id="DME_0000363701-mRNA-1">
    <property type="protein sequence ID" value="DME_0000363701-mRNA-1"/>
    <property type="gene ID" value="DME_0000363701"/>
</dbReference>
<feature type="transmembrane region" description="Helical" evidence="5">
    <location>
        <begin position="219"/>
        <end position="245"/>
    </location>
</feature>
<evidence type="ECO:0000313" key="9">
    <source>
        <dbReference type="Proteomes" id="UP000274756"/>
    </source>
</evidence>
<evidence type="ECO:0000256" key="1">
    <source>
        <dbReference type="ARBA" id="ARBA00004370"/>
    </source>
</evidence>
<feature type="transmembrane region" description="Helical" evidence="5">
    <location>
        <begin position="362"/>
        <end position="383"/>
    </location>
</feature>
<keyword evidence="3 5" id="KW-1133">Transmembrane helix</keyword>
<dbReference type="InterPro" id="IPR000276">
    <property type="entry name" value="GPCR_Rhodpsn"/>
</dbReference>
<evidence type="ECO:0000313" key="10">
    <source>
        <dbReference type="WBParaSite" id="DME_0000363701-mRNA-1"/>
    </source>
</evidence>
<dbReference type="InterPro" id="IPR053071">
    <property type="entry name" value="GPCR1-related_rcpt"/>
</dbReference>
<dbReference type="GO" id="GO:0016020">
    <property type="term" value="C:membrane"/>
    <property type="evidence" value="ECO:0007669"/>
    <property type="project" value="UniProtKB-SubCell"/>
</dbReference>
<dbReference type="PANTHER" id="PTHR47023">
    <property type="entry name" value="SEX PEPTIDE RECEPTOR"/>
    <property type="match status" value="1"/>
</dbReference>
<dbReference type="PANTHER" id="PTHR47023:SF1">
    <property type="entry name" value="SEX PEPTIDE RECEPTOR"/>
    <property type="match status" value="1"/>
</dbReference>
<dbReference type="GO" id="GO:0004930">
    <property type="term" value="F:G protein-coupled receptor activity"/>
    <property type="evidence" value="ECO:0007669"/>
    <property type="project" value="InterPro"/>
</dbReference>
<evidence type="ECO:0000256" key="2">
    <source>
        <dbReference type="ARBA" id="ARBA00022692"/>
    </source>
</evidence>
<reference evidence="10" key="1">
    <citation type="submission" date="2017-02" db="UniProtKB">
        <authorList>
            <consortium name="WormBaseParasite"/>
        </authorList>
    </citation>
    <scope>IDENTIFICATION</scope>
</reference>
<keyword evidence="4 5" id="KW-0472">Membrane</keyword>
<reference evidence="7 9" key="2">
    <citation type="submission" date="2018-11" db="EMBL/GenBank/DDBJ databases">
        <authorList>
            <consortium name="Pathogen Informatics"/>
        </authorList>
    </citation>
    <scope>NUCLEOTIDE SEQUENCE [LARGE SCALE GENOMIC DNA]</scope>
</reference>
<dbReference type="Proteomes" id="UP000038040">
    <property type="component" value="Unplaced"/>
</dbReference>
<organism evidence="8 10">
    <name type="scientific">Dracunculus medinensis</name>
    <name type="common">Guinea worm</name>
    <dbReference type="NCBI Taxonomy" id="318479"/>
    <lineage>
        <taxon>Eukaryota</taxon>
        <taxon>Metazoa</taxon>
        <taxon>Ecdysozoa</taxon>
        <taxon>Nematoda</taxon>
        <taxon>Chromadorea</taxon>
        <taxon>Rhabditida</taxon>
        <taxon>Spirurina</taxon>
        <taxon>Dracunculoidea</taxon>
        <taxon>Dracunculidae</taxon>
        <taxon>Dracunculus</taxon>
    </lineage>
</organism>
<feature type="transmembrane region" description="Helical" evidence="5">
    <location>
        <begin position="71"/>
        <end position="94"/>
    </location>
</feature>
<feature type="transmembrane region" description="Helical" evidence="5">
    <location>
        <begin position="318"/>
        <end position="342"/>
    </location>
</feature>
<dbReference type="Pfam" id="PF00001">
    <property type="entry name" value="7tm_1"/>
    <property type="match status" value="1"/>
</dbReference>
<dbReference type="PRINTS" id="PR00237">
    <property type="entry name" value="GPCRRHODOPSN"/>
</dbReference>
<dbReference type="PROSITE" id="PS50262">
    <property type="entry name" value="G_PROTEIN_RECEP_F1_2"/>
    <property type="match status" value="1"/>
</dbReference>
<evidence type="ECO:0000313" key="7">
    <source>
        <dbReference type="EMBL" id="VDN57669.1"/>
    </source>
</evidence>
<dbReference type="CDD" id="cd14978">
    <property type="entry name" value="7tmA_FMRFamide_R-like"/>
    <property type="match status" value="1"/>
</dbReference>
<dbReference type="STRING" id="318479.A0A0N4U988"/>
<evidence type="ECO:0000256" key="4">
    <source>
        <dbReference type="ARBA" id="ARBA00023136"/>
    </source>
</evidence>
<protein>
    <submittedName>
        <fullName evidence="10">G_PROTEIN_RECEP_F1_2 domain-containing protein</fullName>
    </submittedName>
</protein>
<evidence type="ECO:0000256" key="5">
    <source>
        <dbReference type="SAM" id="Phobius"/>
    </source>
</evidence>
<evidence type="ECO:0000259" key="6">
    <source>
        <dbReference type="PROSITE" id="PS50262"/>
    </source>
</evidence>
<dbReference type="InterPro" id="IPR017452">
    <property type="entry name" value="GPCR_Rhodpsn_7TM"/>
</dbReference>
<evidence type="ECO:0000313" key="8">
    <source>
        <dbReference type="Proteomes" id="UP000038040"/>
    </source>
</evidence>
<dbReference type="SUPFAM" id="SSF81321">
    <property type="entry name" value="Family A G protein-coupled receptor-like"/>
    <property type="match status" value="1"/>
</dbReference>
<dbReference type="OrthoDB" id="5962323at2759"/>
<keyword evidence="9" id="KW-1185">Reference proteome</keyword>
<dbReference type="Gene3D" id="1.20.1070.10">
    <property type="entry name" value="Rhodopsin 7-helix transmembrane proteins"/>
    <property type="match status" value="1"/>
</dbReference>
<evidence type="ECO:0000256" key="3">
    <source>
        <dbReference type="ARBA" id="ARBA00022989"/>
    </source>
</evidence>
<dbReference type="EMBL" id="UYYG01001162">
    <property type="protein sequence ID" value="VDN57669.1"/>
    <property type="molecule type" value="Genomic_DNA"/>
</dbReference>
<dbReference type="Proteomes" id="UP000274756">
    <property type="component" value="Unassembled WGS sequence"/>
</dbReference>
<feature type="domain" description="G-protein coupled receptors family 1 profile" evidence="6">
    <location>
        <begin position="51"/>
        <end position="380"/>
    </location>
</feature>
<proteinExistence type="predicted"/>
<dbReference type="AlphaFoldDB" id="A0A0N4U988"/>
<feature type="transmembrane region" description="Helical" evidence="5">
    <location>
        <begin position="36"/>
        <end position="59"/>
    </location>
</feature>
<keyword evidence="2 5" id="KW-0812">Transmembrane</keyword>